<dbReference type="OrthoDB" id="1405469at2759"/>
<dbReference type="GO" id="GO:0046872">
    <property type="term" value="F:metal ion binding"/>
    <property type="evidence" value="ECO:0007669"/>
    <property type="project" value="UniProtKB-KW"/>
</dbReference>
<dbReference type="SMART" id="SM00220">
    <property type="entry name" value="S_TKc"/>
    <property type="match status" value="1"/>
</dbReference>
<keyword evidence="10" id="KW-0418">Kinase</keyword>
<evidence type="ECO:0000256" key="1">
    <source>
        <dbReference type="ARBA" id="ARBA00001946"/>
    </source>
</evidence>
<keyword evidence="11" id="KW-1000">Mitochondrion outer membrane</keyword>
<evidence type="ECO:0000259" key="19">
    <source>
        <dbReference type="PROSITE" id="PS50011"/>
    </source>
</evidence>
<evidence type="ECO:0000256" key="16">
    <source>
        <dbReference type="ARBA" id="ARBA00023128"/>
    </source>
</evidence>
<dbReference type="Gene3D" id="3.30.230.70">
    <property type="entry name" value="GHMP Kinase, N-terminal domain"/>
    <property type="match status" value="1"/>
</dbReference>
<dbReference type="GO" id="GO:0005741">
    <property type="term" value="C:mitochondrial outer membrane"/>
    <property type="evidence" value="ECO:0007669"/>
    <property type="project" value="UniProtKB-SubCell"/>
</dbReference>
<dbReference type="InterPro" id="IPR008271">
    <property type="entry name" value="Ser/Thr_kinase_AS"/>
</dbReference>
<evidence type="ECO:0000256" key="4">
    <source>
        <dbReference type="ARBA" id="ARBA00004572"/>
    </source>
</evidence>
<comment type="catalytic activity">
    <reaction evidence="17">
        <text>L-threonyl-[protein] + ATP = O-phospho-L-threonyl-[protein] + ADP + H(+)</text>
        <dbReference type="Rhea" id="RHEA:46608"/>
        <dbReference type="Rhea" id="RHEA-COMP:11060"/>
        <dbReference type="Rhea" id="RHEA-COMP:11605"/>
        <dbReference type="ChEBI" id="CHEBI:15378"/>
        <dbReference type="ChEBI" id="CHEBI:30013"/>
        <dbReference type="ChEBI" id="CHEBI:30616"/>
        <dbReference type="ChEBI" id="CHEBI:61977"/>
        <dbReference type="ChEBI" id="CHEBI:456216"/>
        <dbReference type="EC" id="2.7.11.1"/>
    </reaction>
</comment>
<dbReference type="SUPFAM" id="SSF56112">
    <property type="entry name" value="Protein kinase-like (PK-like)"/>
    <property type="match status" value="1"/>
</dbReference>
<keyword evidence="8" id="KW-0479">Metal-binding</keyword>
<evidence type="ECO:0000256" key="12">
    <source>
        <dbReference type="ARBA" id="ARBA00022792"/>
    </source>
</evidence>
<keyword evidence="6" id="KW-0723">Serine/threonine-protein kinase</keyword>
<dbReference type="InterPro" id="IPR020568">
    <property type="entry name" value="Ribosomal_Su5_D2-typ_SF"/>
</dbReference>
<keyword evidence="9" id="KW-0547">Nucleotide-binding</keyword>
<evidence type="ECO:0000256" key="5">
    <source>
        <dbReference type="ARBA" id="ARBA00012513"/>
    </source>
</evidence>
<dbReference type="GO" id="GO:0090141">
    <property type="term" value="P:positive regulation of mitochondrial fission"/>
    <property type="evidence" value="ECO:0007669"/>
    <property type="project" value="TreeGrafter"/>
</dbReference>
<keyword evidence="12" id="KW-0472">Membrane</keyword>
<dbReference type="PANTHER" id="PTHR22972:SF7">
    <property type="entry name" value="SERINE_THREONINE-PROTEIN KINASE PINK1, MITOCHONDRIAL"/>
    <property type="match status" value="1"/>
</dbReference>
<dbReference type="GO" id="GO:0005524">
    <property type="term" value="F:ATP binding"/>
    <property type="evidence" value="ECO:0007669"/>
    <property type="project" value="UniProtKB-KW"/>
</dbReference>
<evidence type="ECO:0000256" key="2">
    <source>
        <dbReference type="ARBA" id="ARBA00004434"/>
    </source>
</evidence>
<dbReference type="PROSITE" id="PS00108">
    <property type="entry name" value="PROTEIN_KINASE_ST"/>
    <property type="match status" value="1"/>
</dbReference>
<protein>
    <recommendedName>
        <fullName evidence="5">non-specific serine/threonine protein kinase</fullName>
        <ecNumber evidence="5">2.7.11.1</ecNumber>
    </recommendedName>
</protein>
<dbReference type="GO" id="GO:0000422">
    <property type="term" value="P:autophagy of mitochondrion"/>
    <property type="evidence" value="ECO:0007669"/>
    <property type="project" value="TreeGrafter"/>
</dbReference>
<evidence type="ECO:0000256" key="7">
    <source>
        <dbReference type="ARBA" id="ARBA00022679"/>
    </source>
</evidence>
<comment type="cofactor">
    <cofactor evidence="1">
        <name>Mg(2+)</name>
        <dbReference type="ChEBI" id="CHEBI:18420"/>
    </cofactor>
</comment>
<evidence type="ECO:0000256" key="9">
    <source>
        <dbReference type="ARBA" id="ARBA00022741"/>
    </source>
</evidence>
<keyword evidence="13" id="KW-0067">ATP-binding</keyword>
<keyword evidence="14" id="KW-0460">Magnesium</keyword>
<dbReference type="PROSITE" id="PS50011">
    <property type="entry name" value="PROTEIN_KINASE_DOM"/>
    <property type="match status" value="1"/>
</dbReference>
<dbReference type="SUPFAM" id="SSF54211">
    <property type="entry name" value="Ribosomal protein S5 domain 2-like"/>
    <property type="match status" value="1"/>
</dbReference>
<dbReference type="PANTHER" id="PTHR22972">
    <property type="entry name" value="SERINE/THREONINE PROTEIN KINASE"/>
    <property type="match status" value="1"/>
</dbReference>
<evidence type="ECO:0000256" key="8">
    <source>
        <dbReference type="ARBA" id="ARBA00022723"/>
    </source>
</evidence>
<accession>A0A7R8WKX2</accession>
<keyword evidence="16" id="KW-0496">Mitochondrion</keyword>
<keyword evidence="7" id="KW-0808">Transferase</keyword>
<keyword evidence="12" id="KW-0999">Mitochondrion inner membrane</keyword>
<evidence type="ECO:0000256" key="6">
    <source>
        <dbReference type="ARBA" id="ARBA00022527"/>
    </source>
</evidence>
<dbReference type="Pfam" id="PF01138">
    <property type="entry name" value="RNase_PH"/>
    <property type="match status" value="1"/>
</dbReference>
<evidence type="ECO:0000256" key="18">
    <source>
        <dbReference type="ARBA" id="ARBA00048679"/>
    </source>
</evidence>
<dbReference type="GO" id="GO:0005829">
    <property type="term" value="C:cytosol"/>
    <property type="evidence" value="ECO:0007669"/>
    <property type="project" value="UniProtKB-SubCell"/>
</dbReference>
<gene>
    <name evidence="20" type="ORF">CTOB1V02_LOCUS8389</name>
</gene>
<dbReference type="GO" id="GO:0004674">
    <property type="term" value="F:protein serine/threonine kinase activity"/>
    <property type="evidence" value="ECO:0007669"/>
    <property type="project" value="UniProtKB-KW"/>
</dbReference>
<organism evidence="20">
    <name type="scientific">Cyprideis torosa</name>
    <dbReference type="NCBI Taxonomy" id="163714"/>
    <lineage>
        <taxon>Eukaryota</taxon>
        <taxon>Metazoa</taxon>
        <taxon>Ecdysozoa</taxon>
        <taxon>Arthropoda</taxon>
        <taxon>Crustacea</taxon>
        <taxon>Oligostraca</taxon>
        <taxon>Ostracoda</taxon>
        <taxon>Podocopa</taxon>
        <taxon>Podocopida</taxon>
        <taxon>Cytherocopina</taxon>
        <taxon>Cytheroidea</taxon>
        <taxon>Cytherideidae</taxon>
        <taxon>Cyprideis</taxon>
    </lineage>
</organism>
<evidence type="ECO:0000256" key="15">
    <source>
        <dbReference type="ARBA" id="ARBA00022946"/>
    </source>
</evidence>
<dbReference type="AlphaFoldDB" id="A0A7R8WKX2"/>
<dbReference type="InterPro" id="IPR036345">
    <property type="entry name" value="ExoRNase_PH_dom2_sf"/>
</dbReference>
<feature type="domain" description="Protein kinase" evidence="19">
    <location>
        <begin position="158"/>
        <end position="493"/>
    </location>
</feature>
<dbReference type="InterPro" id="IPR000719">
    <property type="entry name" value="Prot_kinase_dom"/>
</dbReference>
<dbReference type="InterPro" id="IPR051511">
    <property type="entry name" value="MitoQC_Scaffold_Kinases"/>
</dbReference>
<sequence length="825" mass="91966">MLAQRVRRLPKAEESGLRTLYRYVRSSLPSISRSRFPGFSRGRHFVRDPHVASAKPSWKDRFVSAISKFRNGVFVSPALLSSIAQEIGRRAIRQGLAAGGGASLAFLGLVTVPEVTSPDDELEITCEGIRDSVYQLPELFKVEDNGSAVKDALSLSVLELGPFLKQGSNAAVYLADWKKASRKDAPCIDSHGVPKTLSGKYSLAVKVMFNFTAESHAHSIYEAMKKEILPARSVQLEVDNYILKGVSLPYLPPHPNIVRMFCSFTDRVHLLDQAMVQYPGALPPRLNPKVGFGRNRTLYVVMQRYDSTLRDYLSEMGSKISDKVRLQLTAQLFEALLYLYRKGIAHRDIKSDNILLDLSHVEPLLVLTDFGCALSGPNLRIPFTTESIGRGGNVALMAPEIVCAVPKPSAVLDYSRSDLWAAATIVYEIFGLPNPFYDTLEYAAPDKEQYEVEELPPLPEAPKQLSRMIKQTLNRNPKKRLDQITCATLVELLLYAPPTWFQTMPSSQDIMDWLLDRTFHCVVDKRGPNSPQSLDAIMGKKWVFQYAERADPKKQPKIGNRGQLKPVAHVEEIMKNADILGQMNYRVDGRRPNELRAMSCQIGVNPKAQGSSRFTMGQTEVMCSIYGPHRCVFRREEKASLKVFSRVRMTRFATATRRKGTGGGQWGQSIQRLLEQALAELVLPGKYPKSQISIHFEVMNADGGMDAACLNACSLALMDAGIQMYDYMCAVTVGRSRFLQRNGPIVDMTAREEGLSSGPNMLVVGAARSTNVIGISLKRTGGIHPELIADTIPFCYPAFTEIFRFLKSSINKTSQKRYVSQAEDH</sequence>
<dbReference type="Pfam" id="PF00069">
    <property type="entry name" value="Pkinase"/>
    <property type="match status" value="1"/>
</dbReference>
<keyword evidence="15" id="KW-0809">Transit peptide</keyword>
<dbReference type="InterPro" id="IPR001247">
    <property type="entry name" value="ExoRNase_PH_dom1"/>
</dbReference>
<dbReference type="EC" id="2.7.11.1" evidence="5"/>
<dbReference type="SUPFAM" id="SSF55666">
    <property type="entry name" value="Ribonuclease PH domain 2-like"/>
    <property type="match status" value="1"/>
</dbReference>
<evidence type="ECO:0000313" key="20">
    <source>
        <dbReference type="EMBL" id="CAD7230531.1"/>
    </source>
</evidence>
<dbReference type="InterPro" id="IPR027408">
    <property type="entry name" value="PNPase/RNase_PH_dom_sf"/>
</dbReference>
<evidence type="ECO:0000256" key="17">
    <source>
        <dbReference type="ARBA" id="ARBA00047899"/>
    </source>
</evidence>
<dbReference type="EMBL" id="OB662758">
    <property type="protein sequence ID" value="CAD7230531.1"/>
    <property type="molecule type" value="Genomic_DNA"/>
</dbReference>
<comment type="catalytic activity">
    <reaction evidence="18">
        <text>L-seryl-[protein] + ATP = O-phospho-L-seryl-[protein] + ADP + H(+)</text>
        <dbReference type="Rhea" id="RHEA:17989"/>
        <dbReference type="Rhea" id="RHEA-COMP:9863"/>
        <dbReference type="Rhea" id="RHEA-COMP:11604"/>
        <dbReference type="ChEBI" id="CHEBI:15378"/>
        <dbReference type="ChEBI" id="CHEBI:29999"/>
        <dbReference type="ChEBI" id="CHEBI:30616"/>
        <dbReference type="ChEBI" id="CHEBI:83421"/>
        <dbReference type="ChEBI" id="CHEBI:456216"/>
        <dbReference type="EC" id="2.7.11.1"/>
    </reaction>
</comment>
<evidence type="ECO:0000256" key="13">
    <source>
        <dbReference type="ARBA" id="ARBA00022840"/>
    </source>
</evidence>
<evidence type="ECO:0000256" key="11">
    <source>
        <dbReference type="ARBA" id="ARBA00022787"/>
    </source>
</evidence>
<dbReference type="GO" id="GO:0005743">
    <property type="term" value="C:mitochondrial inner membrane"/>
    <property type="evidence" value="ECO:0007669"/>
    <property type="project" value="UniProtKB-SubCell"/>
</dbReference>
<comment type="subcellular location">
    <subcellularLocation>
        <location evidence="3">Cytoplasm</location>
        <location evidence="3">Cytosol</location>
    </subcellularLocation>
    <subcellularLocation>
        <location evidence="2">Mitochondrion inner membrane</location>
        <topology evidence="2">Single-pass membrane protein</topology>
    </subcellularLocation>
    <subcellularLocation>
        <location evidence="4">Mitochondrion outer membrane</location>
        <topology evidence="4">Single-pass membrane protein</topology>
    </subcellularLocation>
</comment>
<name>A0A7R8WKX2_9CRUS</name>
<dbReference type="GO" id="GO:0042981">
    <property type="term" value="P:regulation of apoptotic process"/>
    <property type="evidence" value="ECO:0007669"/>
    <property type="project" value="TreeGrafter"/>
</dbReference>
<evidence type="ECO:0000256" key="3">
    <source>
        <dbReference type="ARBA" id="ARBA00004514"/>
    </source>
</evidence>
<evidence type="ECO:0000256" key="10">
    <source>
        <dbReference type="ARBA" id="ARBA00022777"/>
    </source>
</evidence>
<reference evidence="20" key="1">
    <citation type="submission" date="2020-11" db="EMBL/GenBank/DDBJ databases">
        <authorList>
            <person name="Tran Van P."/>
        </authorList>
    </citation>
    <scope>NUCLEOTIDE SEQUENCE</scope>
</reference>
<dbReference type="Gene3D" id="1.10.510.10">
    <property type="entry name" value="Transferase(Phosphotransferase) domain 1"/>
    <property type="match status" value="1"/>
</dbReference>
<proteinExistence type="predicted"/>
<dbReference type="InterPro" id="IPR011009">
    <property type="entry name" value="Kinase-like_dom_sf"/>
</dbReference>
<evidence type="ECO:0000256" key="14">
    <source>
        <dbReference type="ARBA" id="ARBA00022842"/>
    </source>
</evidence>